<evidence type="ECO:0008006" key="3">
    <source>
        <dbReference type="Google" id="ProtNLM"/>
    </source>
</evidence>
<dbReference type="EMBL" id="JBFCZG010000002">
    <property type="protein sequence ID" value="KAL3425275.1"/>
    <property type="molecule type" value="Genomic_DNA"/>
</dbReference>
<name>A0ABR4PPH0_9HELO</name>
<protein>
    <recommendedName>
        <fullName evidence="3">BTB domain-containing protein</fullName>
    </recommendedName>
</protein>
<keyword evidence="2" id="KW-1185">Reference proteome</keyword>
<proteinExistence type="predicted"/>
<reference evidence="1 2" key="1">
    <citation type="submission" date="2024-06" db="EMBL/GenBank/DDBJ databases">
        <title>Complete genome of Phlyctema vagabunda strain 19-DSS-EL-015.</title>
        <authorList>
            <person name="Fiorenzani C."/>
        </authorList>
    </citation>
    <scope>NUCLEOTIDE SEQUENCE [LARGE SCALE GENOMIC DNA]</scope>
    <source>
        <strain evidence="1 2">19-DSS-EL-015</strain>
    </source>
</reference>
<evidence type="ECO:0000313" key="2">
    <source>
        <dbReference type="Proteomes" id="UP001629113"/>
    </source>
</evidence>
<accession>A0ABR4PPH0</accession>
<dbReference type="Proteomes" id="UP001629113">
    <property type="component" value="Unassembled WGS sequence"/>
</dbReference>
<gene>
    <name evidence="1" type="ORF">PVAG01_02066</name>
</gene>
<evidence type="ECO:0000313" key="1">
    <source>
        <dbReference type="EMBL" id="KAL3425275.1"/>
    </source>
</evidence>
<sequence length="358" mass="40600">MPPTEMDSMFQTLSTYQEHNPGAPIVFKRSWGKPNMRIQVFGQEFYVHSLVMQNRAEYFKVFIDAADQDPAARPSLGEDIQYDYVSVVDPDGQWGLEPARKISRTPITRLRSEEDERTEQEAVYCMISAIYGNLYEIADLNVFRRLTALADFYRATTVVSSSVDSCFHGSLAILEGVHLSSPCVIANAKKLQCPILFKEAYAFAVGSWGAGMRGMWESSDAYDREVVDLVEQGYIKLLEMKNNANEAIIHACYGPRTPMAVFELISGCGINRANDGMDVNFYRELIAKLCTFNPVKEADRYNEAAAMRLTCMKDRVLPLLADHTLTSDREIIDDRWDLKTDFLCITVSNEELPWNKRS</sequence>
<comment type="caution">
    <text evidence="1">The sequence shown here is derived from an EMBL/GenBank/DDBJ whole genome shotgun (WGS) entry which is preliminary data.</text>
</comment>
<organism evidence="1 2">
    <name type="scientific">Phlyctema vagabunda</name>
    <dbReference type="NCBI Taxonomy" id="108571"/>
    <lineage>
        <taxon>Eukaryota</taxon>
        <taxon>Fungi</taxon>
        <taxon>Dikarya</taxon>
        <taxon>Ascomycota</taxon>
        <taxon>Pezizomycotina</taxon>
        <taxon>Leotiomycetes</taxon>
        <taxon>Helotiales</taxon>
        <taxon>Dermateaceae</taxon>
        <taxon>Phlyctema</taxon>
    </lineage>
</organism>